<dbReference type="GO" id="GO:0004497">
    <property type="term" value="F:monooxygenase activity"/>
    <property type="evidence" value="ECO:0007669"/>
    <property type="project" value="UniProtKB-KW"/>
</dbReference>
<dbReference type="OrthoDB" id="9812192at2"/>
<evidence type="ECO:0000259" key="1">
    <source>
        <dbReference type="PROSITE" id="PS51725"/>
    </source>
</evidence>
<dbReference type="Gene3D" id="3.30.70.100">
    <property type="match status" value="1"/>
</dbReference>
<reference evidence="2 3" key="1">
    <citation type="submission" date="2019-03" db="EMBL/GenBank/DDBJ databases">
        <title>Genomic Encyclopedia of Type Strains, Phase III (KMG-III): the genomes of soil and plant-associated and newly described type strains.</title>
        <authorList>
            <person name="Whitman W."/>
        </authorList>
    </citation>
    <scope>NUCLEOTIDE SEQUENCE [LARGE SCALE GENOMIC DNA]</scope>
    <source>
        <strain evidence="2 3">CECT 7378</strain>
    </source>
</reference>
<proteinExistence type="predicted"/>
<dbReference type="AlphaFoldDB" id="A0A4R6M978"/>
<evidence type="ECO:0000313" key="2">
    <source>
        <dbReference type="EMBL" id="TDO98047.1"/>
    </source>
</evidence>
<accession>A0A4R6M978</accession>
<dbReference type="EMBL" id="SNXC01000011">
    <property type="protein sequence ID" value="TDO98047.1"/>
    <property type="molecule type" value="Genomic_DNA"/>
</dbReference>
<dbReference type="InterPro" id="IPR007138">
    <property type="entry name" value="ABM_dom"/>
</dbReference>
<gene>
    <name evidence="2" type="ORF">DFP79_1679</name>
</gene>
<dbReference type="Pfam" id="PF03992">
    <property type="entry name" value="ABM"/>
    <property type="match status" value="1"/>
</dbReference>
<protein>
    <submittedName>
        <fullName evidence="2">Quinol monooxygenase YgiN</fullName>
    </submittedName>
</protein>
<dbReference type="SUPFAM" id="SSF54909">
    <property type="entry name" value="Dimeric alpha+beta barrel"/>
    <property type="match status" value="1"/>
</dbReference>
<sequence length="94" mass="10843">MKKVVLSGYILILEAELYEIEEALIEHVTLTKAEEGCLVFNVTKDPSNPLRYDVYEEFASQEAFDFHQTRVKSSTWGQVTTNVERHYSIQTLSN</sequence>
<keyword evidence="2" id="KW-0560">Oxidoreductase</keyword>
<dbReference type="RefSeq" id="WP_133503457.1">
    <property type="nucleotide sequence ID" value="NZ_SNXC01000011.1"/>
</dbReference>
<feature type="domain" description="ABM" evidence="1">
    <location>
        <begin position="4"/>
        <end position="94"/>
    </location>
</feature>
<name>A0A4R6M978_9GAMM</name>
<keyword evidence="3" id="KW-1185">Reference proteome</keyword>
<keyword evidence="2" id="KW-0503">Monooxygenase</keyword>
<organism evidence="2 3">
    <name type="scientific">Marinomonas balearica</name>
    <dbReference type="NCBI Taxonomy" id="491947"/>
    <lineage>
        <taxon>Bacteria</taxon>
        <taxon>Pseudomonadati</taxon>
        <taxon>Pseudomonadota</taxon>
        <taxon>Gammaproteobacteria</taxon>
        <taxon>Oceanospirillales</taxon>
        <taxon>Oceanospirillaceae</taxon>
        <taxon>Marinomonas</taxon>
    </lineage>
</organism>
<dbReference type="InterPro" id="IPR011008">
    <property type="entry name" value="Dimeric_a/b-barrel"/>
</dbReference>
<dbReference type="PROSITE" id="PS51725">
    <property type="entry name" value="ABM"/>
    <property type="match status" value="1"/>
</dbReference>
<evidence type="ECO:0000313" key="3">
    <source>
        <dbReference type="Proteomes" id="UP000294656"/>
    </source>
</evidence>
<comment type="caution">
    <text evidence="2">The sequence shown here is derived from an EMBL/GenBank/DDBJ whole genome shotgun (WGS) entry which is preliminary data.</text>
</comment>
<dbReference type="Proteomes" id="UP000294656">
    <property type="component" value="Unassembled WGS sequence"/>
</dbReference>